<accession>A0A0K2W9I7</accession>
<evidence type="ECO:0000256" key="6">
    <source>
        <dbReference type="ARBA" id="ARBA00022737"/>
    </source>
</evidence>
<comment type="subcellular location">
    <subcellularLocation>
        <location evidence="1 13">Cell membrane</location>
        <topology evidence="1 13">Multi-pass membrane protein</topology>
    </subcellularLocation>
</comment>
<dbReference type="InterPro" id="IPR030874">
    <property type="entry name" value="Cardiolipin_synth_Firmi"/>
</dbReference>
<keyword evidence="5 13" id="KW-0812">Transmembrane</keyword>
<dbReference type="InterPro" id="IPR022924">
    <property type="entry name" value="Cardiolipin_synthase"/>
</dbReference>
<evidence type="ECO:0000256" key="11">
    <source>
        <dbReference type="ARBA" id="ARBA00023264"/>
    </source>
</evidence>
<feature type="active site" evidence="13">
    <location>
        <position position="249"/>
    </location>
</feature>
<dbReference type="InterPro" id="IPR027379">
    <property type="entry name" value="CLS_N"/>
</dbReference>
<dbReference type="PANTHER" id="PTHR21248:SF20">
    <property type="entry name" value="CARDIOLIPIN SYNTHASE YWIE-RELATED"/>
    <property type="match status" value="1"/>
</dbReference>
<dbReference type="PROSITE" id="PS50035">
    <property type="entry name" value="PLD"/>
    <property type="match status" value="2"/>
</dbReference>
<dbReference type="Pfam" id="PF13396">
    <property type="entry name" value="PLDc_N"/>
    <property type="match status" value="1"/>
</dbReference>
<feature type="active site" evidence="13">
    <location>
        <position position="433"/>
    </location>
</feature>
<dbReference type="GeneID" id="42304413"/>
<feature type="active site" evidence="13">
    <location>
        <position position="256"/>
    </location>
</feature>
<dbReference type="CDD" id="cd09110">
    <property type="entry name" value="PLDc_CLS_1"/>
    <property type="match status" value="1"/>
</dbReference>
<protein>
    <recommendedName>
        <fullName evidence="13 14">Cardiolipin synthase</fullName>
        <shortName evidence="13">CL synthase</shortName>
        <ecNumber evidence="13 14">2.7.8.-</ecNumber>
    </recommendedName>
</protein>
<keyword evidence="8 13" id="KW-0443">Lipid metabolism</keyword>
<dbReference type="GO" id="GO:0008808">
    <property type="term" value="F:cardiolipin synthase activity"/>
    <property type="evidence" value="ECO:0007669"/>
    <property type="project" value="UniProtKB-UniRule"/>
</dbReference>
<dbReference type="FunFam" id="3.30.870.10:FF:000014">
    <property type="entry name" value="Cardiolipin synthase"/>
    <property type="match status" value="1"/>
</dbReference>
<keyword evidence="9 13" id="KW-0472">Membrane</keyword>
<feature type="transmembrane region" description="Helical" evidence="13">
    <location>
        <begin position="34"/>
        <end position="52"/>
    </location>
</feature>
<reference evidence="15 16" key="1">
    <citation type="submission" date="2016-10" db="EMBL/GenBank/DDBJ databases">
        <authorList>
            <person name="de Groot N.N."/>
        </authorList>
    </citation>
    <scope>NUCLEOTIDE SEQUENCE [LARGE SCALE GENOMIC DNA]</scope>
    <source>
        <strain evidence="15 16">DSM 2895</strain>
    </source>
</reference>
<evidence type="ECO:0000313" key="15">
    <source>
        <dbReference type="EMBL" id="SDI89785.1"/>
    </source>
</evidence>
<keyword evidence="10 13" id="KW-0594">Phospholipid biosynthesis</keyword>
<evidence type="ECO:0000256" key="9">
    <source>
        <dbReference type="ARBA" id="ARBA00023136"/>
    </source>
</evidence>
<feature type="active site" evidence="13">
    <location>
        <position position="428"/>
    </location>
</feature>
<dbReference type="InterPro" id="IPR025202">
    <property type="entry name" value="PLD-like_dom"/>
</dbReference>
<comment type="function">
    <text evidence="12 13">Catalyzes the reversible phosphatidyl group transfer from one phosphatidylglycerol molecule to another to form cardiolipin (CL) (diphosphatidylglycerol) and glycerol.</text>
</comment>
<sequence length="508" mass="58876">MTWMLFDGSIPSAVSLVTAPNESAASFWRTIEPYLTFLFSLSVFLIAFLIVLENRNPSRTVAWLIILNFLPIVGFIFYMLLGRNVRKRKLFRHKFISNAEVLKKLETAPSGMLDENDFWQYPHLASKRRLLNLMVNVSQSPFTLRNRSKILTNGDETFRQMIQDMSEAKHHIHFQFYIIRHDTTGQQFKQVLIDKAREGVKVRVIYDGVGSVRLDKRYITELKEAGVEVVTFFPVILPFLNNKLNYRNHRKIVIIDGKIGFVGGLNIGDEYLGKDTRYGFWRDSHVRLEGESVYLLQNIFLKDWFFVTEENIEGDSYYPSLIEEPGEELIQIASSGPDSDWESIWQMYFSIIATAQEKIYITSPYFVPDDSISMALKTAALSGLDVRILLPSRPDHQTVFWASRSYFQELLEAGVRFYLYQPGFVHAKILLVDGVVASIGTANMDIRSFQHNFEVNAIIYNSNSVYKLEEDFINDLMDSKELTLKEYKRRPWHHRILESVARLLSPLL</sequence>
<dbReference type="EMBL" id="FNED01000009">
    <property type="protein sequence ID" value="SDI89785.1"/>
    <property type="molecule type" value="Genomic_DNA"/>
</dbReference>
<evidence type="ECO:0000256" key="3">
    <source>
        <dbReference type="ARBA" id="ARBA00022516"/>
    </source>
</evidence>
<keyword evidence="2 13" id="KW-1003">Cell membrane</keyword>
<dbReference type="Proteomes" id="UP000182836">
    <property type="component" value="Unassembled WGS sequence"/>
</dbReference>
<evidence type="ECO:0000256" key="10">
    <source>
        <dbReference type="ARBA" id="ARBA00023209"/>
    </source>
</evidence>
<organism evidence="15 16">
    <name type="scientific">Aneurinibacillus migulanus</name>
    <name type="common">Bacillus migulanus</name>
    <dbReference type="NCBI Taxonomy" id="47500"/>
    <lineage>
        <taxon>Bacteria</taxon>
        <taxon>Bacillati</taxon>
        <taxon>Bacillota</taxon>
        <taxon>Bacilli</taxon>
        <taxon>Bacillales</taxon>
        <taxon>Paenibacillaceae</taxon>
        <taxon>Aneurinibacillus group</taxon>
        <taxon>Aneurinibacillus</taxon>
    </lineage>
</organism>
<dbReference type="NCBIfam" id="TIGR04265">
    <property type="entry name" value="bac_cardiolipin"/>
    <property type="match status" value="1"/>
</dbReference>
<evidence type="ECO:0000256" key="12">
    <source>
        <dbReference type="ARBA" id="ARBA00057569"/>
    </source>
</evidence>
<keyword evidence="3 13" id="KW-0444">Lipid biosynthesis</keyword>
<dbReference type="HAMAP" id="MF_01916">
    <property type="entry name" value="Cardiolipin_synth_Cls"/>
    <property type="match status" value="1"/>
</dbReference>
<dbReference type="FunFam" id="3.30.870.10:FF:000021">
    <property type="entry name" value="Cardiolipin synthase"/>
    <property type="match status" value="1"/>
</dbReference>
<dbReference type="Gene3D" id="3.30.870.10">
    <property type="entry name" value="Endonuclease Chain A"/>
    <property type="match status" value="2"/>
</dbReference>
<evidence type="ECO:0000256" key="8">
    <source>
        <dbReference type="ARBA" id="ARBA00023098"/>
    </source>
</evidence>
<feature type="active site" evidence="13">
    <location>
        <position position="251"/>
    </location>
</feature>
<dbReference type="RefSeq" id="WP_200894210.1">
    <property type="nucleotide sequence ID" value="NZ_BJOA01000067.1"/>
</dbReference>
<name>A0A0K2W9I7_ANEMI</name>
<keyword evidence="6" id="KW-0677">Repeat</keyword>
<dbReference type="InterPro" id="IPR001736">
    <property type="entry name" value="PLipase_D/transphosphatidylase"/>
</dbReference>
<keyword evidence="7 13" id="KW-1133">Transmembrane helix</keyword>
<keyword evidence="11 13" id="KW-1208">Phospholipid metabolism</keyword>
<proteinExistence type="inferred from homology"/>
<dbReference type="PANTHER" id="PTHR21248">
    <property type="entry name" value="CARDIOLIPIN SYNTHASE"/>
    <property type="match status" value="1"/>
</dbReference>
<dbReference type="SMART" id="SM00155">
    <property type="entry name" value="PLDc"/>
    <property type="match status" value="2"/>
</dbReference>
<evidence type="ECO:0000256" key="14">
    <source>
        <dbReference type="NCBIfam" id="TIGR04265"/>
    </source>
</evidence>
<evidence type="ECO:0000256" key="7">
    <source>
        <dbReference type="ARBA" id="ARBA00022989"/>
    </source>
</evidence>
<evidence type="ECO:0000256" key="2">
    <source>
        <dbReference type="ARBA" id="ARBA00022475"/>
    </source>
</evidence>
<dbReference type="GO" id="GO:0005886">
    <property type="term" value="C:plasma membrane"/>
    <property type="evidence" value="ECO:0007669"/>
    <property type="project" value="UniProtKB-SubCell"/>
</dbReference>
<comment type="catalytic activity">
    <reaction evidence="13">
        <text>2 a 1,2-diacyl-sn-glycero-3-phospho-(1'-sn-glycerol) = a cardiolipin + glycerol</text>
        <dbReference type="Rhea" id="RHEA:31451"/>
        <dbReference type="ChEBI" id="CHEBI:17754"/>
        <dbReference type="ChEBI" id="CHEBI:62237"/>
        <dbReference type="ChEBI" id="CHEBI:64716"/>
    </reaction>
</comment>
<dbReference type="Pfam" id="PF13091">
    <property type="entry name" value="PLDc_2"/>
    <property type="match status" value="2"/>
</dbReference>
<evidence type="ECO:0000256" key="1">
    <source>
        <dbReference type="ARBA" id="ARBA00004651"/>
    </source>
</evidence>
<dbReference type="CDD" id="cd09112">
    <property type="entry name" value="PLDc_CLS_2"/>
    <property type="match status" value="1"/>
</dbReference>
<feature type="active site" evidence="13">
    <location>
        <position position="426"/>
    </location>
</feature>
<dbReference type="SUPFAM" id="SSF56024">
    <property type="entry name" value="Phospholipase D/nuclease"/>
    <property type="match status" value="2"/>
</dbReference>
<evidence type="ECO:0000256" key="4">
    <source>
        <dbReference type="ARBA" id="ARBA00022679"/>
    </source>
</evidence>
<comment type="similarity">
    <text evidence="13">Belongs to the phospholipase D family. Cardiolipin synthase subfamily.</text>
</comment>
<dbReference type="AlphaFoldDB" id="A0A0K2W9I7"/>
<evidence type="ECO:0000256" key="13">
    <source>
        <dbReference type="HAMAP-Rule" id="MF_01916"/>
    </source>
</evidence>
<evidence type="ECO:0000256" key="5">
    <source>
        <dbReference type="ARBA" id="ARBA00022692"/>
    </source>
</evidence>
<feature type="transmembrane region" description="Helical" evidence="13">
    <location>
        <begin position="61"/>
        <end position="81"/>
    </location>
</feature>
<keyword evidence="4 13" id="KW-0808">Transferase</keyword>
<gene>
    <name evidence="15" type="ORF">SAMN04487909_10919</name>
</gene>
<evidence type="ECO:0000313" key="16">
    <source>
        <dbReference type="Proteomes" id="UP000182836"/>
    </source>
</evidence>
<dbReference type="GO" id="GO:0032049">
    <property type="term" value="P:cardiolipin biosynthetic process"/>
    <property type="evidence" value="ECO:0007669"/>
    <property type="project" value="UniProtKB-UniRule"/>
</dbReference>
<dbReference type="EC" id="2.7.8.-" evidence="13 14"/>